<dbReference type="InterPro" id="IPR029058">
    <property type="entry name" value="AB_hydrolase_fold"/>
</dbReference>
<protein>
    <submittedName>
        <fullName evidence="2">Alpha/beta hydrolase</fullName>
    </submittedName>
</protein>
<dbReference type="PANTHER" id="PTHR43194">
    <property type="entry name" value="HYDROLASE ALPHA/BETA FOLD FAMILY"/>
    <property type="match status" value="1"/>
</dbReference>
<accession>A0AAU7JAF4</accession>
<dbReference type="Gene3D" id="3.40.50.1820">
    <property type="entry name" value="alpha/beta hydrolase"/>
    <property type="match status" value="1"/>
</dbReference>
<feature type="domain" description="Serine aminopeptidase S33" evidence="1">
    <location>
        <begin position="33"/>
        <end position="275"/>
    </location>
</feature>
<dbReference type="PRINTS" id="PR00111">
    <property type="entry name" value="ABHYDROLASE"/>
</dbReference>
<organism evidence="2">
    <name type="scientific">Alsobacter sp. KACC 23698</name>
    <dbReference type="NCBI Taxonomy" id="3149229"/>
    <lineage>
        <taxon>Bacteria</taxon>
        <taxon>Pseudomonadati</taxon>
        <taxon>Pseudomonadota</taxon>
        <taxon>Alphaproteobacteria</taxon>
        <taxon>Hyphomicrobiales</taxon>
        <taxon>Alsobacteraceae</taxon>
        <taxon>Alsobacter</taxon>
    </lineage>
</organism>
<dbReference type="RefSeq" id="WP_406853999.1">
    <property type="nucleotide sequence ID" value="NZ_CP157484.1"/>
</dbReference>
<name>A0AAU7JAF4_9HYPH</name>
<dbReference type="InterPro" id="IPR000073">
    <property type="entry name" value="AB_hydrolase_1"/>
</dbReference>
<dbReference type="GO" id="GO:0016787">
    <property type="term" value="F:hydrolase activity"/>
    <property type="evidence" value="ECO:0007669"/>
    <property type="project" value="UniProtKB-KW"/>
</dbReference>
<proteinExistence type="predicted"/>
<dbReference type="SUPFAM" id="SSF53474">
    <property type="entry name" value="alpha/beta-Hydrolases"/>
    <property type="match status" value="1"/>
</dbReference>
<evidence type="ECO:0000313" key="2">
    <source>
        <dbReference type="EMBL" id="XBO37180.1"/>
    </source>
</evidence>
<dbReference type="EMBL" id="CP157484">
    <property type="protein sequence ID" value="XBO37180.1"/>
    <property type="molecule type" value="Genomic_DNA"/>
</dbReference>
<evidence type="ECO:0000259" key="1">
    <source>
        <dbReference type="Pfam" id="PF12146"/>
    </source>
</evidence>
<dbReference type="InterPro" id="IPR050228">
    <property type="entry name" value="Carboxylesterase_BioH"/>
</dbReference>
<dbReference type="PANTHER" id="PTHR43194:SF2">
    <property type="entry name" value="PEROXISOMAL MEMBRANE PROTEIN LPX1"/>
    <property type="match status" value="1"/>
</dbReference>
<gene>
    <name evidence="2" type="ORF">ABEG18_15730</name>
</gene>
<dbReference type="AlphaFoldDB" id="A0AAU7JAF4"/>
<keyword evidence="2" id="KW-0378">Hydrolase</keyword>
<dbReference type="Pfam" id="PF12146">
    <property type="entry name" value="Hydrolase_4"/>
    <property type="match status" value="1"/>
</dbReference>
<sequence>MTAGAPRGERLVFQGADLNRLVGTVYRGGARPVLLLHGGGQTRHAFDDAARRIAGAGFLAVTLDQRGHGESEWVANGAYAFADYARDVEAVAAALRRESGLAPVAVGASMGGIASLSALGRSPDALAGLVLVDVTPRLDRSGVEAVLGFMAERAELGFSSIEEAADAIAAYLPHRERPRSLAGLRKNLRRSDDGRWRWHWDPRFIHGTRSIDQDAAATETALLAAAAGLRAPALLVRGRSSELVTEEHAREFLALAPDAEYADIAGARHMVAGDRNDVFTAAILDFLTRRFGAAARALSAAD</sequence>
<reference evidence="2" key="1">
    <citation type="submission" date="2024-05" db="EMBL/GenBank/DDBJ databases">
        <authorList>
            <person name="Kim S."/>
            <person name="Heo J."/>
            <person name="Choi H."/>
            <person name="Choi Y."/>
            <person name="Kwon S.-W."/>
            <person name="Kim Y."/>
        </authorList>
    </citation>
    <scope>NUCLEOTIDE SEQUENCE</scope>
    <source>
        <strain evidence="2">KACC 23698</strain>
    </source>
</reference>
<dbReference type="InterPro" id="IPR022742">
    <property type="entry name" value="Hydrolase_4"/>
</dbReference>